<comment type="caution">
    <text evidence="1">The sequence shown here is derived from an EMBL/GenBank/DDBJ whole genome shotgun (WGS) entry which is preliminary data.</text>
</comment>
<accession>A0AAE8N5Q1</accession>
<proteinExistence type="predicted"/>
<name>A0AAE8N5Q1_9PEZI</name>
<evidence type="ECO:0000313" key="1">
    <source>
        <dbReference type="EMBL" id="SPO06682.1"/>
    </source>
</evidence>
<sequence length="398" mass="45083">MSTRTLTDFPTEIRQIIFYHAIPVEPPESPSAAQPRVRLLPESAIWISRDPAPNPALPLLLTCRAFHKDVLDLQSRWPDPYRLDIMLVRGCGIWPTWVSPPPPRTSHMRALHVEFRIFDPEDEVFRRRFEMIGSYGVLSHSGTDLFTPRKENWEFYYVLNAVLWRGAAGLCPRSSWPAGAPQLPMTCGNTIGTLTLNVVPPPRPLEVFRPGSHAFVAMTRGQLPRLFTPPIVGTGRDTTFPYVMFDRGVFPGPESDLELAAWDGPTRLDTLYRLADYDDKLAMWLANALWALLRFQMCVVFRQGMDLAGLVLYEGILDAMEVRVGGVLRRTYGMDELFEGITSPDKRAWKEWAGEWRKKRREGVPAEGPRVPVEAAGYIYGSPDLVGVTPRDLMGTRY</sequence>
<organism evidence="1 2">
    <name type="scientific">Cephalotrichum gorgonifer</name>
    <dbReference type="NCBI Taxonomy" id="2041049"/>
    <lineage>
        <taxon>Eukaryota</taxon>
        <taxon>Fungi</taxon>
        <taxon>Dikarya</taxon>
        <taxon>Ascomycota</taxon>
        <taxon>Pezizomycotina</taxon>
        <taxon>Sordariomycetes</taxon>
        <taxon>Hypocreomycetidae</taxon>
        <taxon>Microascales</taxon>
        <taxon>Microascaceae</taxon>
        <taxon>Cephalotrichum</taxon>
    </lineage>
</organism>
<dbReference type="Proteomes" id="UP001187682">
    <property type="component" value="Unassembled WGS sequence"/>
</dbReference>
<reference evidence="1" key="1">
    <citation type="submission" date="2018-03" db="EMBL/GenBank/DDBJ databases">
        <authorList>
            <person name="Guldener U."/>
        </authorList>
    </citation>
    <scope>NUCLEOTIDE SEQUENCE</scope>
</reference>
<gene>
    <name evidence="1" type="ORF">DNG_09374</name>
</gene>
<dbReference type="AlphaFoldDB" id="A0AAE8N5Q1"/>
<protein>
    <submittedName>
        <fullName evidence="1">Uncharacterized protein</fullName>
    </submittedName>
</protein>
<keyword evidence="2" id="KW-1185">Reference proteome</keyword>
<dbReference type="EMBL" id="ONZQ02000016">
    <property type="protein sequence ID" value="SPO06682.1"/>
    <property type="molecule type" value="Genomic_DNA"/>
</dbReference>
<evidence type="ECO:0000313" key="2">
    <source>
        <dbReference type="Proteomes" id="UP001187682"/>
    </source>
</evidence>